<comment type="caution">
    <text evidence="1">The sequence shown here is derived from an EMBL/GenBank/DDBJ whole genome shotgun (WGS) entry which is preliminary data.</text>
</comment>
<reference evidence="1 2" key="1">
    <citation type="submission" date="2020-12" db="EMBL/GenBank/DDBJ databases">
        <title>WGS of Thermoactinomyces spp.</title>
        <authorList>
            <person name="Cheng K."/>
        </authorList>
    </citation>
    <scope>NUCLEOTIDE SEQUENCE [LARGE SCALE GENOMIC DNA]</scope>
    <source>
        <strain evidence="2">CICC 10650\ACCC 41061</strain>
    </source>
</reference>
<proteinExistence type="predicted"/>
<protein>
    <submittedName>
        <fullName evidence="1">Uncharacterized protein</fullName>
    </submittedName>
</protein>
<sequence length="243" mass="28177">MNIQRSWIVFILLFVFLVAGCTGTGGMGDIDQAEEKKIKEKAIQYIKDTYKKDFEVSEVSKDLFTGQTYSVKGNIKDDQNTSVLIIIEPDGIRDSYVDELWTEELKPTITTLVKKYFDVRKIEHFVYSNGTEKDKYKGDIPSVFKVLENGGDPGFALNTTFWVYEQNGQYEQGIRSFLKEMKELNFNHIGMEIFVANDKLKTATDNEKENDYILYRYNISIDDIQKLDIDNLDLDQYKTVIKE</sequence>
<evidence type="ECO:0000313" key="1">
    <source>
        <dbReference type="EMBL" id="MBH8588956.1"/>
    </source>
</evidence>
<dbReference type="Proteomes" id="UP000641910">
    <property type="component" value="Unassembled WGS sequence"/>
</dbReference>
<organism evidence="1 2">
    <name type="scientific">Thermoactinomyces vulgaris</name>
    <dbReference type="NCBI Taxonomy" id="2026"/>
    <lineage>
        <taxon>Bacteria</taxon>
        <taxon>Bacillati</taxon>
        <taxon>Bacillota</taxon>
        <taxon>Bacilli</taxon>
        <taxon>Bacillales</taxon>
        <taxon>Thermoactinomycetaceae</taxon>
        <taxon>Thermoactinomyces</taxon>
    </lineage>
</organism>
<name>A0ABS0QJK9_THEVU</name>
<dbReference type="EMBL" id="JAECVU010000005">
    <property type="protein sequence ID" value="MBH8588956.1"/>
    <property type="molecule type" value="Genomic_DNA"/>
</dbReference>
<keyword evidence="2" id="KW-1185">Reference proteome</keyword>
<evidence type="ECO:0000313" key="2">
    <source>
        <dbReference type="Proteomes" id="UP000641910"/>
    </source>
</evidence>
<dbReference type="RefSeq" id="WP_181729136.1">
    <property type="nucleotide sequence ID" value="NZ_JACEIS010000007.1"/>
</dbReference>
<gene>
    <name evidence="1" type="ORF">I8U22_09060</name>
</gene>
<accession>A0ABS0QJK9</accession>
<dbReference type="PROSITE" id="PS51257">
    <property type="entry name" value="PROKAR_LIPOPROTEIN"/>
    <property type="match status" value="1"/>
</dbReference>